<dbReference type="Proteomes" id="UP000633619">
    <property type="component" value="Unassembled WGS sequence"/>
</dbReference>
<comment type="catalytic activity">
    <reaction evidence="19">
        <text>nitric oxide + Fe(III)-[cytochrome c] + H2O = Fe(II)-[cytochrome c] + nitrite + 2 H(+)</text>
        <dbReference type="Rhea" id="RHEA:15233"/>
        <dbReference type="Rhea" id="RHEA-COMP:10350"/>
        <dbReference type="Rhea" id="RHEA-COMP:14399"/>
        <dbReference type="ChEBI" id="CHEBI:15377"/>
        <dbReference type="ChEBI" id="CHEBI:15378"/>
        <dbReference type="ChEBI" id="CHEBI:16301"/>
        <dbReference type="ChEBI" id="CHEBI:16480"/>
        <dbReference type="ChEBI" id="CHEBI:29033"/>
        <dbReference type="ChEBI" id="CHEBI:29034"/>
        <dbReference type="EC" id="1.7.2.1"/>
    </reaction>
</comment>
<evidence type="ECO:0000256" key="16">
    <source>
        <dbReference type="ARBA" id="ARBA00023008"/>
    </source>
</evidence>
<dbReference type="PRINTS" id="PR00695">
    <property type="entry name" value="CUNO2RDTASE"/>
</dbReference>
<keyword evidence="12" id="KW-0677">Repeat</keyword>
<keyword evidence="22" id="KW-0732">Signal</keyword>
<dbReference type="SUPFAM" id="SSF49503">
    <property type="entry name" value="Cupredoxins"/>
    <property type="match status" value="2"/>
</dbReference>
<keyword evidence="15" id="KW-0560">Oxidoreductase</keyword>
<evidence type="ECO:0000256" key="19">
    <source>
        <dbReference type="ARBA" id="ARBA00049340"/>
    </source>
</evidence>
<feature type="binding site" description="type 1 copper site" evidence="20">
    <location>
        <position position="152"/>
    </location>
    <ligand>
        <name>Cu cation</name>
        <dbReference type="ChEBI" id="CHEBI:23378"/>
        <label>1</label>
    </ligand>
</feature>
<comment type="similarity">
    <text evidence="6">Belongs to the multicopper oxidase family.</text>
</comment>
<dbReference type="AlphaFoldDB" id="A0A8I1A5E9"/>
<dbReference type="InterPro" id="IPR008972">
    <property type="entry name" value="Cupredoxin"/>
</dbReference>
<evidence type="ECO:0000313" key="25">
    <source>
        <dbReference type="EMBL" id="MBH8596027.1"/>
    </source>
</evidence>
<evidence type="ECO:0000259" key="23">
    <source>
        <dbReference type="Pfam" id="PF00394"/>
    </source>
</evidence>
<evidence type="ECO:0000256" key="17">
    <source>
        <dbReference type="ARBA" id="ARBA00023063"/>
    </source>
</evidence>
<dbReference type="EMBL" id="JAECVW010000008">
    <property type="protein sequence ID" value="MBH8596027.1"/>
    <property type="molecule type" value="Genomic_DNA"/>
</dbReference>
<keyword evidence="10" id="KW-0285">Flavoprotein</keyword>
<evidence type="ECO:0000256" key="21">
    <source>
        <dbReference type="SAM" id="MobiDB-lite"/>
    </source>
</evidence>
<evidence type="ECO:0000256" key="9">
    <source>
        <dbReference type="ARBA" id="ARBA00017290"/>
    </source>
</evidence>
<evidence type="ECO:0000256" key="1">
    <source>
        <dbReference type="ARBA" id="ARBA00001960"/>
    </source>
</evidence>
<dbReference type="InterPro" id="IPR001117">
    <property type="entry name" value="Cu-oxidase_2nd"/>
</dbReference>
<feature type="domain" description="Plastocyanin-like" evidence="23">
    <location>
        <begin position="186"/>
        <end position="299"/>
    </location>
</feature>
<evidence type="ECO:0000313" key="26">
    <source>
        <dbReference type="Proteomes" id="UP000633619"/>
    </source>
</evidence>
<dbReference type="GO" id="GO:0042128">
    <property type="term" value="P:nitrate assimilation"/>
    <property type="evidence" value="ECO:0007669"/>
    <property type="project" value="UniProtKB-KW"/>
</dbReference>
<dbReference type="GO" id="GO:0005507">
    <property type="term" value="F:copper ion binding"/>
    <property type="evidence" value="ECO:0007669"/>
    <property type="project" value="InterPro"/>
</dbReference>
<feature type="binding site" description="type 1 copper site" evidence="20">
    <location>
        <position position="165"/>
    </location>
    <ligand>
        <name>Cu cation</name>
        <dbReference type="ChEBI" id="CHEBI:23378"/>
        <label>1</label>
    </ligand>
</feature>
<keyword evidence="16 20" id="KW-0186">Copper</keyword>
<comment type="caution">
    <text evidence="25">The sequence shown here is derived from an EMBL/GenBank/DDBJ whole genome shotgun (WGS) entry which is preliminary data.</text>
</comment>
<dbReference type="GO" id="GO:0042597">
    <property type="term" value="C:periplasmic space"/>
    <property type="evidence" value="ECO:0007669"/>
    <property type="project" value="UniProtKB-SubCell"/>
</dbReference>
<protein>
    <recommendedName>
        <fullName evidence="9">Copper-containing nitrite reductase</fullName>
        <ecNumber evidence="8">1.7.2.1</ecNumber>
    </recommendedName>
    <alternativeName>
        <fullName evidence="18">Cu-NIR</fullName>
    </alternativeName>
</protein>
<comment type="pathway">
    <text evidence="5">Nitrogen metabolism; nitrate reduction (denitrification); dinitrogen from nitrate: step 2/4.</text>
</comment>
<reference evidence="25 26" key="1">
    <citation type="submission" date="2020-12" db="EMBL/GenBank/DDBJ databases">
        <title>WGS of Thermoactinomyces spp.</title>
        <authorList>
            <person name="Cheng K."/>
        </authorList>
    </citation>
    <scope>NUCLEOTIDE SEQUENCE [LARGE SCALE GENOMIC DNA]</scope>
    <source>
        <strain evidence="26">CICC 10671\DSM 43846</strain>
    </source>
</reference>
<dbReference type="GO" id="GO:0019333">
    <property type="term" value="P:denitrification pathway"/>
    <property type="evidence" value="ECO:0007669"/>
    <property type="project" value="UniProtKB-UniPathway"/>
</dbReference>
<feature type="binding site" description="type 1 copper site" evidence="20">
    <location>
        <position position="160"/>
    </location>
    <ligand>
        <name>Cu cation</name>
        <dbReference type="ChEBI" id="CHEBI:23378"/>
        <label>1</label>
    </ligand>
</feature>
<dbReference type="PANTHER" id="PTHR11709">
    <property type="entry name" value="MULTI-COPPER OXIDASE"/>
    <property type="match status" value="1"/>
</dbReference>
<evidence type="ECO:0000259" key="24">
    <source>
        <dbReference type="Pfam" id="PF07732"/>
    </source>
</evidence>
<comment type="cofactor">
    <cofactor evidence="2 20">
        <name>Cu(2+)</name>
        <dbReference type="ChEBI" id="CHEBI:29036"/>
    </cofactor>
</comment>
<feature type="chain" id="PRO_5038559835" description="Copper-containing nitrite reductase" evidence="22">
    <location>
        <begin position="19"/>
        <end position="343"/>
    </location>
</feature>
<feature type="signal peptide" evidence="22">
    <location>
        <begin position="1"/>
        <end position="18"/>
    </location>
</feature>
<dbReference type="Pfam" id="PF00394">
    <property type="entry name" value="Cu-oxidase"/>
    <property type="match status" value="1"/>
</dbReference>
<feature type="binding site" description="type 1 copper site" evidence="20">
    <location>
        <position position="299"/>
    </location>
    <ligand>
        <name>Cu cation</name>
        <dbReference type="ChEBI" id="CHEBI:23378"/>
        <label>1</label>
    </ligand>
</feature>
<evidence type="ECO:0000256" key="11">
    <source>
        <dbReference type="ARBA" id="ARBA00022723"/>
    </source>
</evidence>
<accession>A0A8I1A5E9</accession>
<evidence type="ECO:0000256" key="20">
    <source>
        <dbReference type="PIRSR" id="PIRSR601287-1"/>
    </source>
</evidence>
<keyword evidence="14" id="KW-0274">FAD</keyword>
<dbReference type="Gene3D" id="2.60.40.420">
    <property type="entry name" value="Cupredoxins - blue copper proteins"/>
    <property type="match status" value="2"/>
</dbReference>
<dbReference type="PROSITE" id="PS51257">
    <property type="entry name" value="PROKAR_LIPOPROTEIN"/>
    <property type="match status" value="1"/>
</dbReference>
<keyword evidence="11 20" id="KW-0479">Metal-binding</keyword>
<feature type="domain" description="Plastocyanin-like" evidence="24">
    <location>
        <begin position="65"/>
        <end position="175"/>
    </location>
</feature>
<evidence type="ECO:0000256" key="22">
    <source>
        <dbReference type="SAM" id="SignalP"/>
    </source>
</evidence>
<feature type="region of interest" description="Disordered" evidence="21">
    <location>
        <begin position="26"/>
        <end position="50"/>
    </location>
</feature>
<dbReference type="RefSeq" id="WP_181732561.1">
    <property type="nucleotide sequence ID" value="NZ_JACEIR010000009.1"/>
</dbReference>
<comment type="subunit">
    <text evidence="7">Homotrimer.</text>
</comment>
<name>A0A8I1A5E9_THEIN</name>
<keyword evidence="26" id="KW-1185">Reference proteome</keyword>
<dbReference type="UniPathway" id="UPA00652">
    <property type="reaction ID" value="UER00707"/>
</dbReference>
<comment type="cofactor">
    <cofactor evidence="3">
        <name>FAD</name>
        <dbReference type="ChEBI" id="CHEBI:57692"/>
    </cofactor>
</comment>
<comment type="cofactor">
    <cofactor evidence="1 20">
        <name>Cu(+)</name>
        <dbReference type="ChEBI" id="CHEBI:49552"/>
    </cofactor>
</comment>
<gene>
    <name evidence="25" type="ORF">I8U20_11875</name>
</gene>
<keyword evidence="13" id="KW-0574">Periplasm</keyword>
<dbReference type="GO" id="GO:0050421">
    <property type="term" value="F:nitrite reductase (NO-forming) activity"/>
    <property type="evidence" value="ECO:0007669"/>
    <property type="project" value="UniProtKB-EC"/>
</dbReference>
<evidence type="ECO:0000256" key="13">
    <source>
        <dbReference type="ARBA" id="ARBA00022764"/>
    </source>
</evidence>
<evidence type="ECO:0000256" key="4">
    <source>
        <dbReference type="ARBA" id="ARBA00004418"/>
    </source>
</evidence>
<evidence type="ECO:0000256" key="3">
    <source>
        <dbReference type="ARBA" id="ARBA00001974"/>
    </source>
</evidence>
<dbReference type="Pfam" id="PF07732">
    <property type="entry name" value="Cu-oxidase_3"/>
    <property type="match status" value="1"/>
</dbReference>
<evidence type="ECO:0000256" key="2">
    <source>
        <dbReference type="ARBA" id="ARBA00001973"/>
    </source>
</evidence>
<organism evidence="25 26">
    <name type="scientific">Thermoactinomyces intermedius</name>
    <dbReference type="NCBI Taxonomy" id="2024"/>
    <lineage>
        <taxon>Bacteria</taxon>
        <taxon>Bacillati</taxon>
        <taxon>Bacillota</taxon>
        <taxon>Bacilli</taxon>
        <taxon>Bacillales</taxon>
        <taxon>Thermoactinomycetaceae</taxon>
        <taxon>Thermoactinomyces</taxon>
    </lineage>
</organism>
<feature type="compositionally biased region" description="Basic and acidic residues" evidence="21">
    <location>
        <begin position="26"/>
        <end position="36"/>
    </location>
</feature>
<evidence type="ECO:0000256" key="6">
    <source>
        <dbReference type="ARBA" id="ARBA00010609"/>
    </source>
</evidence>
<evidence type="ECO:0000256" key="14">
    <source>
        <dbReference type="ARBA" id="ARBA00022827"/>
    </source>
</evidence>
<keyword evidence="17" id="KW-0534">Nitrate assimilation</keyword>
<dbReference type="InterPro" id="IPR011707">
    <property type="entry name" value="Cu-oxidase-like_N"/>
</dbReference>
<dbReference type="PANTHER" id="PTHR11709:SF394">
    <property type="entry name" value="FI03373P-RELATED"/>
    <property type="match status" value="1"/>
</dbReference>
<comment type="subcellular location">
    <subcellularLocation>
        <location evidence="4">Periplasm</location>
    </subcellularLocation>
</comment>
<evidence type="ECO:0000256" key="8">
    <source>
        <dbReference type="ARBA" id="ARBA00011882"/>
    </source>
</evidence>
<dbReference type="CDD" id="cd04208">
    <property type="entry name" value="CuRO_2_CuNIR"/>
    <property type="match status" value="1"/>
</dbReference>
<evidence type="ECO:0000256" key="7">
    <source>
        <dbReference type="ARBA" id="ARBA00011233"/>
    </source>
</evidence>
<evidence type="ECO:0000256" key="15">
    <source>
        <dbReference type="ARBA" id="ARBA00023002"/>
    </source>
</evidence>
<dbReference type="InterPro" id="IPR045087">
    <property type="entry name" value="Cu-oxidase_fam"/>
</dbReference>
<dbReference type="InterPro" id="IPR001287">
    <property type="entry name" value="NO2-reductase_Cu"/>
</dbReference>
<evidence type="ECO:0000256" key="12">
    <source>
        <dbReference type="ARBA" id="ARBA00022737"/>
    </source>
</evidence>
<evidence type="ECO:0000256" key="18">
    <source>
        <dbReference type="ARBA" id="ARBA00032356"/>
    </source>
</evidence>
<feature type="binding site" description="type 1 copper site" evidence="20">
    <location>
        <position position="117"/>
    </location>
    <ligand>
        <name>Cu cation</name>
        <dbReference type="ChEBI" id="CHEBI:23378"/>
        <label>1</label>
    </ligand>
</feature>
<dbReference type="CDD" id="cd11020">
    <property type="entry name" value="CuRO_1_CuNIR"/>
    <property type="match status" value="1"/>
</dbReference>
<evidence type="ECO:0000256" key="5">
    <source>
        <dbReference type="ARBA" id="ARBA00005127"/>
    </source>
</evidence>
<feature type="binding site" description="type 1 copper site" evidence="20">
    <location>
        <position position="112"/>
    </location>
    <ligand>
        <name>Cu cation</name>
        <dbReference type="ChEBI" id="CHEBI:23378"/>
        <label>1</label>
    </ligand>
</feature>
<evidence type="ECO:0000256" key="10">
    <source>
        <dbReference type="ARBA" id="ARBA00022630"/>
    </source>
</evidence>
<feature type="binding site" description="type 1 copper site" evidence="20">
    <location>
        <position position="151"/>
    </location>
    <ligand>
        <name>Cu cation</name>
        <dbReference type="ChEBI" id="CHEBI:23378"/>
        <label>1</label>
    </ligand>
</feature>
<proteinExistence type="inferred from homology"/>
<sequence>MKAINFLSVLLISSLVLSGCSIWPKKEPETHSEKTEPAAQRENASPVPPKITRDGKTVRIEMTAQVTDVEISKGVTYNAWTFNGTVPGPVIRVKEGDTLFFTLKNKDPNLPHSMDFHAVHAAPDKKFANVMPRQQNTFTYSADTPGVFMYHCGTDPVLQHVANGMFGMIIVEPKNGYPTDAMIDREYVIVQSEWYQENDLGAMINGMPKYNVFNGNDYALKEQPLHAKAGERIRLYVLNAGPNEVSSFHVIGTTLDTVYLDGNPRNQLHGLQTVQLSPSAGAVVELTVTEEGNYPFISHQLRQASKGAKGIIRVTRKKKGTSGLGSPFSFGFFHVSGRNAAGM</sequence>
<dbReference type="EC" id="1.7.2.1" evidence="8"/>